<dbReference type="PANTHER" id="PTHR43377">
    <property type="entry name" value="BILIVERDIN REDUCTASE A"/>
    <property type="match status" value="1"/>
</dbReference>
<evidence type="ECO:0000313" key="4">
    <source>
        <dbReference type="EMBL" id="EDK33548.1"/>
    </source>
</evidence>
<feature type="domain" description="Gfo/Idh/MocA-like oxidoreductase N-terminal" evidence="2">
    <location>
        <begin position="6"/>
        <end position="117"/>
    </location>
</feature>
<evidence type="ECO:0000256" key="1">
    <source>
        <dbReference type="SAM" id="Coils"/>
    </source>
</evidence>
<dbReference type="HOGENOM" id="CLU_065125_0_0_9"/>
<dbReference type="STRING" id="431943.CKL_1506"/>
<dbReference type="InterPro" id="IPR051450">
    <property type="entry name" value="Gfo/Idh/MocA_Oxidoreductases"/>
</dbReference>
<feature type="domain" description="Thiazolinyl imine reductase-like C-terminal" evidence="3">
    <location>
        <begin position="147"/>
        <end position="243"/>
    </location>
</feature>
<evidence type="ECO:0000259" key="3">
    <source>
        <dbReference type="Pfam" id="PF21390"/>
    </source>
</evidence>
<keyword evidence="5" id="KW-1185">Reference proteome</keyword>
<dbReference type="KEGG" id="ckl:CKL_1506"/>
<evidence type="ECO:0000259" key="2">
    <source>
        <dbReference type="Pfam" id="PF01408"/>
    </source>
</evidence>
<dbReference type="SUPFAM" id="SSF51735">
    <property type="entry name" value="NAD(P)-binding Rossmann-fold domains"/>
    <property type="match status" value="1"/>
</dbReference>
<keyword evidence="1" id="KW-0175">Coiled coil</keyword>
<organism evidence="4 5">
    <name type="scientific">Clostridium kluyveri (strain ATCC 8527 / DSM 555 / NBRC 12016 / NCIMB 10680 / K1)</name>
    <dbReference type="NCBI Taxonomy" id="431943"/>
    <lineage>
        <taxon>Bacteria</taxon>
        <taxon>Bacillati</taxon>
        <taxon>Bacillota</taxon>
        <taxon>Clostridia</taxon>
        <taxon>Eubacteriales</taxon>
        <taxon>Clostridiaceae</taxon>
        <taxon>Clostridium</taxon>
    </lineage>
</organism>
<gene>
    <name evidence="4" type="ordered locus">CKL_1506</name>
</gene>
<dbReference type="InterPro" id="IPR000683">
    <property type="entry name" value="Gfo/Idh/MocA-like_OxRdtase_N"/>
</dbReference>
<dbReference type="Pfam" id="PF01408">
    <property type="entry name" value="GFO_IDH_MocA"/>
    <property type="match status" value="1"/>
</dbReference>
<accession>A5N8B7</accession>
<dbReference type="Pfam" id="PF21390">
    <property type="entry name" value="Irp3-like_C"/>
    <property type="match status" value="1"/>
</dbReference>
<dbReference type="Gene3D" id="3.40.50.720">
    <property type="entry name" value="NAD(P)-binding Rossmann-like Domain"/>
    <property type="match status" value="1"/>
</dbReference>
<dbReference type="Proteomes" id="UP000002411">
    <property type="component" value="Chromosome"/>
</dbReference>
<dbReference type="InterPro" id="IPR048655">
    <property type="entry name" value="Irp3-like_C"/>
</dbReference>
<sequence>MLAVLKAIVCGTIFGQSYMNALKMVNDIELVGIFSHGSERSKKCARQYGVPLYTDIENIPKNIDIAFVIIKSSVLGGIGTELSKHLLTRGIYVMQEHPVNYKEVEECYKIAKKNNINYRIGNLYNSLESVSKFIRSSYYLNKTDKLEYVDVLSSSQGLYTLMSILSESLPKFRNLNMVSNNQEKRYPFNAFIMTNGDIDVDFRVHNEVSDIDGNNHMHLLHKITFFYESGRLELEDTFGSVIWRSRMDIADSLIFEEGKKDINTDKLMNLKIFDEKEISFSLLISDVFSKAIEKEIEFFLEEIKSLKTNISNVQKEILVSKKWSLITEEIGFPKAITFKGNYLDHANNLRRIR</sequence>
<protein>
    <submittedName>
        <fullName evidence="4">Predicted NRPS reductase domain</fullName>
    </submittedName>
</protein>
<dbReference type="InterPro" id="IPR010091">
    <property type="entry name" value="Thiazolinyl_imide_reductase"/>
</dbReference>
<dbReference type="InterPro" id="IPR036291">
    <property type="entry name" value="NAD(P)-bd_dom_sf"/>
</dbReference>
<name>A5N8B7_CLOK5</name>
<dbReference type="eggNOG" id="COG4693">
    <property type="taxonomic scope" value="Bacteria"/>
</dbReference>
<dbReference type="PANTHER" id="PTHR43377:SF1">
    <property type="entry name" value="BILIVERDIN REDUCTASE A"/>
    <property type="match status" value="1"/>
</dbReference>
<dbReference type="GO" id="GO:0000166">
    <property type="term" value="F:nucleotide binding"/>
    <property type="evidence" value="ECO:0007669"/>
    <property type="project" value="InterPro"/>
</dbReference>
<dbReference type="EMBL" id="CP000673">
    <property type="protein sequence ID" value="EDK33548.1"/>
    <property type="molecule type" value="Genomic_DNA"/>
</dbReference>
<proteinExistence type="predicted"/>
<dbReference type="NCBIfam" id="TIGR01761">
    <property type="entry name" value="thiaz-red"/>
    <property type="match status" value="1"/>
</dbReference>
<dbReference type="AlphaFoldDB" id="A5N8B7"/>
<evidence type="ECO:0000313" key="5">
    <source>
        <dbReference type="Proteomes" id="UP000002411"/>
    </source>
</evidence>
<reference evidence="4 5" key="1">
    <citation type="journal article" date="2008" name="Proc. Natl. Acad. Sci. U.S.A.">
        <title>The genome of Clostridium kluyveri, a strict anaerobe with unique metabolic features.</title>
        <authorList>
            <person name="Seedorf H."/>
            <person name="Fricke W.F."/>
            <person name="Veith B."/>
            <person name="Brueggemann H."/>
            <person name="Liesegang H."/>
            <person name="Strittmatter A."/>
            <person name="Miethke M."/>
            <person name="Buckel W."/>
            <person name="Hinderberger J."/>
            <person name="Li F."/>
            <person name="Hagemeier C."/>
            <person name="Thauer R.K."/>
            <person name="Gottschalk G."/>
        </authorList>
    </citation>
    <scope>NUCLEOTIDE SEQUENCE [LARGE SCALE GENOMIC DNA]</scope>
    <source>
        <strain evidence="5">ATCC 8527 / DSM 555 / NCIMB 10680</strain>
    </source>
</reference>
<feature type="coiled-coil region" evidence="1">
    <location>
        <begin position="289"/>
        <end position="316"/>
    </location>
</feature>